<reference evidence="6" key="1">
    <citation type="submission" date="2025-08" db="UniProtKB">
        <authorList>
            <consortium name="RefSeq"/>
        </authorList>
    </citation>
    <scope>IDENTIFICATION</scope>
</reference>
<name>A0A8B7Y1M2_ACAPL</name>
<sequence>MSIPRSASLLFQRFPQLSPFTANSHPVSRSGQQAPKFLSNFLSLRCSSCKHIAGGHLRLMFTAAEASSDLVVNHDVENKMFFIKLAGESEKAVLEYEVLGPDIVNLYHTGVPVSQRGKGIAKVLAKVALEHFASQGTNMKLTCTYLQKYFQENPSPEYRDRILDL</sequence>
<accession>A0A8B7Y1M2</accession>
<dbReference type="RefSeq" id="XP_022087063.1">
    <property type="nucleotide sequence ID" value="XM_022231371.1"/>
</dbReference>
<dbReference type="PANTHER" id="PTHR31435">
    <property type="entry name" value="PROTEIN NATD1"/>
    <property type="match status" value="1"/>
</dbReference>
<evidence type="ECO:0000259" key="4">
    <source>
        <dbReference type="PROSITE" id="PS51729"/>
    </source>
</evidence>
<protein>
    <recommendedName>
        <fullName evidence="2">Protein NATD1</fullName>
    </recommendedName>
    <alternativeName>
        <fullName evidence="3">N-acetyltransferase domain-containing protein 1</fullName>
    </alternativeName>
</protein>
<dbReference type="GeneID" id="110977343"/>
<evidence type="ECO:0000256" key="1">
    <source>
        <dbReference type="ARBA" id="ARBA00006233"/>
    </source>
</evidence>
<dbReference type="AlphaFoldDB" id="A0A8B7Y1M2"/>
<proteinExistence type="inferred from homology"/>
<gene>
    <name evidence="6" type="primary">LOC110977343</name>
</gene>
<evidence type="ECO:0000313" key="6">
    <source>
        <dbReference type="RefSeq" id="XP_022087063.1"/>
    </source>
</evidence>
<dbReference type="Gene3D" id="3.40.630.30">
    <property type="match status" value="1"/>
</dbReference>
<dbReference type="PANTHER" id="PTHR31435:SF9">
    <property type="entry name" value="PROTEIN NATD1"/>
    <property type="match status" value="1"/>
</dbReference>
<dbReference type="InterPro" id="IPR016181">
    <property type="entry name" value="Acyl_CoA_acyltransferase"/>
</dbReference>
<comment type="similarity">
    <text evidence="1">Belongs to the NATD1 family.</text>
</comment>
<dbReference type="SUPFAM" id="SSF55729">
    <property type="entry name" value="Acyl-CoA N-acyltransferases (Nat)"/>
    <property type="match status" value="1"/>
</dbReference>
<dbReference type="PROSITE" id="PS51729">
    <property type="entry name" value="GNAT_YJDJ"/>
    <property type="match status" value="1"/>
</dbReference>
<dbReference type="InterPro" id="IPR045057">
    <property type="entry name" value="Gcn5-rel_NAT"/>
</dbReference>
<evidence type="ECO:0000256" key="2">
    <source>
        <dbReference type="ARBA" id="ARBA00020243"/>
    </source>
</evidence>
<organism evidence="5 6">
    <name type="scientific">Acanthaster planci</name>
    <name type="common">Crown-of-thorns starfish</name>
    <dbReference type="NCBI Taxonomy" id="133434"/>
    <lineage>
        <taxon>Eukaryota</taxon>
        <taxon>Metazoa</taxon>
        <taxon>Echinodermata</taxon>
        <taxon>Eleutherozoa</taxon>
        <taxon>Asterozoa</taxon>
        <taxon>Asteroidea</taxon>
        <taxon>Valvatacea</taxon>
        <taxon>Valvatida</taxon>
        <taxon>Acanthasteridae</taxon>
        <taxon>Acanthaster</taxon>
    </lineage>
</organism>
<evidence type="ECO:0000256" key="3">
    <source>
        <dbReference type="ARBA" id="ARBA00031876"/>
    </source>
</evidence>
<dbReference type="OrthoDB" id="74247at2759"/>
<dbReference type="Pfam" id="PF14542">
    <property type="entry name" value="Acetyltransf_CG"/>
    <property type="match status" value="1"/>
</dbReference>
<dbReference type="InterPro" id="IPR031165">
    <property type="entry name" value="GNAT_YJDJ"/>
</dbReference>
<keyword evidence="5" id="KW-1185">Reference proteome</keyword>
<dbReference type="Proteomes" id="UP000694845">
    <property type="component" value="Unplaced"/>
</dbReference>
<dbReference type="KEGG" id="aplc:110977343"/>
<evidence type="ECO:0000313" key="5">
    <source>
        <dbReference type="Proteomes" id="UP000694845"/>
    </source>
</evidence>
<feature type="domain" description="N-acetyltransferase" evidence="4">
    <location>
        <begin position="73"/>
        <end position="163"/>
    </location>
</feature>